<dbReference type="EMBL" id="CDMZ01002190">
    <property type="protein sequence ID" value="CUC09982.1"/>
    <property type="molecule type" value="Genomic_DNA"/>
</dbReference>
<feature type="region of interest" description="Disordered" evidence="2">
    <location>
        <begin position="402"/>
        <end position="429"/>
    </location>
</feature>
<feature type="compositionally biased region" description="Polar residues" evidence="2">
    <location>
        <begin position="668"/>
        <end position="678"/>
    </location>
</feature>
<dbReference type="SUPFAM" id="SSF82185">
    <property type="entry name" value="Histone H3 K4-specific methyltransferase SET7/9 N-terminal domain"/>
    <property type="match status" value="2"/>
</dbReference>
<feature type="compositionally biased region" description="Polar residues" evidence="2">
    <location>
        <begin position="349"/>
        <end position="358"/>
    </location>
</feature>
<dbReference type="PANTHER" id="PTHR23084">
    <property type="entry name" value="PHOSPHATIDYLINOSITOL-4-PHOSPHATE 5-KINASE RELATED"/>
    <property type="match status" value="1"/>
</dbReference>
<feature type="compositionally biased region" description="Polar residues" evidence="2">
    <location>
        <begin position="610"/>
        <end position="628"/>
    </location>
</feature>
<reference evidence="3" key="1">
    <citation type="submission" date="2014-11" db="EMBL/GenBank/DDBJ databases">
        <title>Molecular phylogeny of cliff fern family Woodsiaceae with morphological implications.</title>
        <authorList>
            <person name="Shao Y.-Z."/>
            <person name="Wei R."/>
            <person name="Zhang X.-C."/>
        </authorList>
    </citation>
    <scope>NUCLEOTIDE SEQUENCE</scope>
</reference>
<name>A0A0K6S8Z0_9ALVE</name>
<evidence type="ECO:0000256" key="1">
    <source>
        <dbReference type="ARBA" id="ARBA00022737"/>
    </source>
</evidence>
<evidence type="ECO:0000256" key="2">
    <source>
        <dbReference type="SAM" id="MobiDB-lite"/>
    </source>
</evidence>
<protein>
    <recommendedName>
        <fullName evidence="4">MORN repeat-containing protein 5</fullName>
    </recommendedName>
</protein>
<feature type="compositionally biased region" description="Basic and acidic residues" evidence="2">
    <location>
        <begin position="225"/>
        <end position="251"/>
    </location>
</feature>
<gene>
    <name evidence="3" type="ORF">Cvel_6160.t1.CR2</name>
</gene>
<feature type="compositionally biased region" description="Basic and acidic residues" evidence="2">
    <location>
        <begin position="683"/>
        <end position="692"/>
    </location>
</feature>
<evidence type="ECO:0000313" key="3">
    <source>
        <dbReference type="EMBL" id="CUC09982.1"/>
    </source>
</evidence>
<proteinExistence type="predicted"/>
<feature type="compositionally biased region" description="Basic and acidic residues" evidence="2">
    <location>
        <begin position="537"/>
        <end position="558"/>
    </location>
</feature>
<feature type="region of interest" description="Disordered" evidence="2">
    <location>
        <begin position="468"/>
        <end position="491"/>
    </location>
</feature>
<keyword evidence="1" id="KW-0677">Repeat</keyword>
<organism evidence="3">
    <name type="scientific">Chromera velia CCMP2878</name>
    <dbReference type="NCBI Taxonomy" id="1169474"/>
    <lineage>
        <taxon>Eukaryota</taxon>
        <taxon>Sar</taxon>
        <taxon>Alveolata</taxon>
        <taxon>Colpodellida</taxon>
        <taxon>Chromeraceae</taxon>
        <taxon>Chromera</taxon>
    </lineage>
</organism>
<feature type="compositionally biased region" description="Low complexity" evidence="2">
    <location>
        <begin position="330"/>
        <end position="339"/>
    </location>
</feature>
<dbReference type="PANTHER" id="PTHR23084:SF263">
    <property type="entry name" value="MORN REPEAT-CONTAINING PROTEIN 1"/>
    <property type="match status" value="1"/>
</dbReference>
<accession>A0A0K6S8Z0</accession>
<feature type="region of interest" description="Disordered" evidence="2">
    <location>
        <begin position="519"/>
        <end position="695"/>
    </location>
</feature>
<feature type="region of interest" description="Disordered" evidence="2">
    <location>
        <begin position="214"/>
        <end position="256"/>
    </location>
</feature>
<dbReference type="SMART" id="SM00698">
    <property type="entry name" value="MORN"/>
    <property type="match status" value="5"/>
</dbReference>
<dbReference type="VEuPathDB" id="CryptoDB:Cvel_6160"/>
<dbReference type="AlphaFoldDB" id="A0A0K6S8Z0"/>
<feature type="compositionally biased region" description="Basic and acidic residues" evidence="2">
    <location>
        <begin position="587"/>
        <end position="604"/>
    </location>
</feature>
<sequence length="884" mass="97180">MHCGVYVWWFPEELPHAGINLEEDGEGGEGMPRREVPIFQVSVGDFTRGPIQAQWVPKREAWCAGFRSFCPLWDAFDCPSDCLTVSCSLVPHPTTSIPWPPDSLGRLFPLGLHGDFRDPCWGSRWPPSLPCPLEAVGHSSHAEALAMVNSAGWDDFEQDGGTGGYSEQARVRAERLLKLTLNGHGLLSHLVCLFAISERGGNFAFRALSPVIPGIGDPDPPPGESQKEKDGIQRKREGEGNDVRESVRFDGDSQPLTSQFAELERTGIQCNEGGEGQFASPPHPSETSLTAGAVHEELELPPCEDNKRDEEIDQQSFNNLPDQTEQTGHSSFSPSPSLSEIKQLPAVGETSSGETPSASVALPGPTANEQLRKASVLSTLSAQALLPPTKAGALDESPLVVTLPQRGNPQDPTIPPPTEGRDTASHPHPFGTLHVHVHLPAGLSLVSKRPSTGPLLCETRSQREDGTAGLHLNQDHCPSAEQDLHTQPQSGRQAVPLEVHPSESGGEGVDVQFASTGDVSQVPSFRDDEGVPNVATEPERRERNSHRDLMEMEVRQEESQAGLPSSPYRTVSFCHDERQNETNPYPEEERLSQEAHSNSKREDIPPPSPSSGTEPNSALTASKYTSDSRPPPKEGEPPPLENCRRSSSSSIVPPLDLSSLLAKRAAPQRQSSQGQNAPPQKGSKQEADRDASRSPPYEHLIVAGEWRGGQVIEGFICRKDGSVKYAGSFKDDIPHGRRREYHPDGPLLYEGEWRDGRWHGEGREFHLLMKGPYVSDRERVVYEGDWKDDLRDGQGRVYRPDTIGTLYYEGEVKMERPHRRGKLYHPGGSLEYDGDWEEGLMVGKGKRYREDGLLLYEGEIKRGKSDEKGKLLYHPDGLPAYESD</sequence>
<dbReference type="Gene3D" id="2.20.110.10">
    <property type="entry name" value="Histone H3 K4-specific methyltransferase SET7/9 N-terminal domain"/>
    <property type="match status" value="2"/>
</dbReference>
<dbReference type="Pfam" id="PF02493">
    <property type="entry name" value="MORN"/>
    <property type="match status" value="5"/>
</dbReference>
<dbReference type="InterPro" id="IPR003409">
    <property type="entry name" value="MORN"/>
</dbReference>
<feature type="region of interest" description="Disordered" evidence="2">
    <location>
        <begin position="319"/>
        <end position="364"/>
    </location>
</feature>
<feature type="compositionally biased region" description="Polar residues" evidence="2">
    <location>
        <begin position="319"/>
        <end position="329"/>
    </location>
</feature>
<evidence type="ECO:0008006" key="4">
    <source>
        <dbReference type="Google" id="ProtNLM"/>
    </source>
</evidence>